<evidence type="ECO:0000256" key="1">
    <source>
        <dbReference type="RuleBase" id="RU003860"/>
    </source>
</evidence>
<dbReference type="Proteomes" id="UP000789831">
    <property type="component" value="Unassembled WGS sequence"/>
</dbReference>
<dbReference type="GO" id="GO:0005829">
    <property type="term" value="C:cytosol"/>
    <property type="evidence" value="ECO:0007669"/>
    <property type="project" value="TreeGrafter"/>
</dbReference>
<reference evidence="2" key="1">
    <citation type="submission" date="2021-06" db="EMBL/GenBank/DDBJ databases">
        <authorList>
            <person name="Kallberg Y."/>
            <person name="Tangrot J."/>
            <person name="Rosling A."/>
        </authorList>
    </citation>
    <scope>NUCLEOTIDE SEQUENCE</scope>
    <source>
        <strain evidence="2">MT106</strain>
    </source>
</reference>
<comment type="caution">
    <text evidence="2">The sequence shown here is derived from an EMBL/GenBank/DDBJ whole genome shotgun (WGS) entry which is preliminary data.</text>
</comment>
<dbReference type="InterPro" id="IPR036065">
    <property type="entry name" value="BolA-like_sf"/>
</dbReference>
<keyword evidence="3" id="KW-1185">Reference proteome</keyword>
<accession>A0A9N9A4K2</accession>
<proteinExistence type="inferred from homology"/>
<name>A0A9N9A4K2_9GLOM</name>
<comment type="similarity">
    <text evidence="1">Belongs to the BolA/IbaG family.</text>
</comment>
<dbReference type="InterPro" id="IPR045115">
    <property type="entry name" value="BOL2"/>
</dbReference>
<dbReference type="Pfam" id="PF01722">
    <property type="entry name" value="BolA"/>
    <property type="match status" value="1"/>
</dbReference>
<dbReference type="Gene3D" id="3.30.300.90">
    <property type="entry name" value="BolA-like"/>
    <property type="match status" value="1"/>
</dbReference>
<evidence type="ECO:0000313" key="3">
    <source>
        <dbReference type="Proteomes" id="UP000789831"/>
    </source>
</evidence>
<dbReference type="PANTHER" id="PTHR12735">
    <property type="entry name" value="BOLA-LIKE PROTEIN-RELATED"/>
    <property type="match status" value="1"/>
</dbReference>
<dbReference type="GO" id="GO:0051537">
    <property type="term" value="F:2 iron, 2 sulfur cluster binding"/>
    <property type="evidence" value="ECO:0007669"/>
    <property type="project" value="InterPro"/>
</dbReference>
<evidence type="ECO:0000313" key="2">
    <source>
        <dbReference type="EMBL" id="CAG8518920.1"/>
    </source>
</evidence>
<dbReference type="GO" id="GO:0051604">
    <property type="term" value="P:protein maturation"/>
    <property type="evidence" value="ECO:0007669"/>
    <property type="project" value="InterPro"/>
</dbReference>
<sequence>MSVTKESLEKTLGEKLKAEHVEASDTSGGCGQSFEVIIVSSQFDEKSLLQRHRLVNEAIKDEISELHAFSQKTYTPTQWIEQQQQQQS</sequence>
<dbReference type="PANTHER" id="PTHR12735:SF27">
    <property type="entry name" value="BOLA-LIKE PROTEIN 2"/>
    <property type="match status" value="1"/>
</dbReference>
<dbReference type="AlphaFoldDB" id="A0A9N9A4K2"/>
<organism evidence="2 3">
    <name type="scientific">Ambispora gerdemannii</name>
    <dbReference type="NCBI Taxonomy" id="144530"/>
    <lineage>
        <taxon>Eukaryota</taxon>
        <taxon>Fungi</taxon>
        <taxon>Fungi incertae sedis</taxon>
        <taxon>Mucoromycota</taxon>
        <taxon>Glomeromycotina</taxon>
        <taxon>Glomeromycetes</taxon>
        <taxon>Archaeosporales</taxon>
        <taxon>Ambisporaceae</taxon>
        <taxon>Ambispora</taxon>
    </lineage>
</organism>
<dbReference type="SUPFAM" id="SSF82657">
    <property type="entry name" value="BolA-like"/>
    <property type="match status" value="1"/>
</dbReference>
<dbReference type="GO" id="GO:0005634">
    <property type="term" value="C:nucleus"/>
    <property type="evidence" value="ECO:0007669"/>
    <property type="project" value="TreeGrafter"/>
</dbReference>
<dbReference type="OrthoDB" id="4983at2759"/>
<gene>
    <name evidence="2" type="ORF">AGERDE_LOCUS5130</name>
</gene>
<dbReference type="InterPro" id="IPR002634">
    <property type="entry name" value="BolA"/>
</dbReference>
<dbReference type="GO" id="GO:0006879">
    <property type="term" value="P:intracellular iron ion homeostasis"/>
    <property type="evidence" value="ECO:0007669"/>
    <property type="project" value="InterPro"/>
</dbReference>
<protein>
    <submittedName>
        <fullName evidence="2">12073_t:CDS:1</fullName>
    </submittedName>
</protein>
<dbReference type="PIRSF" id="PIRSF003113">
    <property type="entry name" value="BolA"/>
    <property type="match status" value="1"/>
</dbReference>
<dbReference type="EMBL" id="CAJVPL010000658">
    <property type="protein sequence ID" value="CAG8518920.1"/>
    <property type="molecule type" value="Genomic_DNA"/>
</dbReference>